<keyword evidence="9" id="KW-1185">Reference proteome</keyword>
<dbReference type="PANTHER" id="PTHR43266">
    <property type="entry name" value="MACROLIDE-EFFLUX PROTEIN"/>
    <property type="match status" value="1"/>
</dbReference>
<dbReference type="PANTHER" id="PTHR43266:SF2">
    <property type="entry name" value="MAJOR FACILITATOR SUPERFAMILY (MFS) PROFILE DOMAIN-CONTAINING PROTEIN"/>
    <property type="match status" value="1"/>
</dbReference>
<protein>
    <submittedName>
        <fullName evidence="8">MFS transporter</fullName>
    </submittedName>
</protein>
<feature type="transmembrane region" description="Helical" evidence="7">
    <location>
        <begin position="261"/>
        <end position="280"/>
    </location>
</feature>
<evidence type="ECO:0000256" key="7">
    <source>
        <dbReference type="SAM" id="Phobius"/>
    </source>
</evidence>
<feature type="transmembrane region" description="Helical" evidence="7">
    <location>
        <begin position="21"/>
        <end position="40"/>
    </location>
</feature>
<dbReference type="AlphaFoldDB" id="A0A318JMS2"/>
<name>A0A318JMS2_9NEIS</name>
<dbReference type="SUPFAM" id="SSF103473">
    <property type="entry name" value="MFS general substrate transporter"/>
    <property type="match status" value="1"/>
</dbReference>
<feature type="transmembrane region" description="Helical" evidence="7">
    <location>
        <begin position="52"/>
        <end position="72"/>
    </location>
</feature>
<proteinExistence type="predicted"/>
<dbReference type="EMBL" id="QJKC01000001">
    <property type="protein sequence ID" value="PXX51221.1"/>
    <property type="molecule type" value="Genomic_DNA"/>
</dbReference>
<dbReference type="InterPro" id="IPR036259">
    <property type="entry name" value="MFS_trans_sf"/>
</dbReference>
<keyword evidence="5 7" id="KW-1133">Transmembrane helix</keyword>
<dbReference type="GO" id="GO:0022857">
    <property type="term" value="F:transmembrane transporter activity"/>
    <property type="evidence" value="ECO:0007669"/>
    <property type="project" value="InterPro"/>
</dbReference>
<dbReference type="CDD" id="cd06173">
    <property type="entry name" value="MFS_MefA_like"/>
    <property type="match status" value="1"/>
</dbReference>
<accession>A0A318JMS2</accession>
<feature type="transmembrane region" description="Helical" evidence="7">
    <location>
        <begin position="229"/>
        <end position="249"/>
    </location>
</feature>
<feature type="transmembrane region" description="Helical" evidence="7">
    <location>
        <begin position="170"/>
        <end position="189"/>
    </location>
</feature>
<reference evidence="8 9" key="1">
    <citation type="submission" date="2018-05" db="EMBL/GenBank/DDBJ databases">
        <title>Genomic Encyclopedia of Type Strains, Phase IV (KMG-IV): sequencing the most valuable type-strain genomes for metagenomic binning, comparative biology and taxonomic classification.</title>
        <authorList>
            <person name="Goeker M."/>
        </authorList>
    </citation>
    <scope>NUCLEOTIDE SEQUENCE [LARGE SCALE GENOMIC DNA]</scope>
    <source>
        <strain evidence="8 9">DSM 25134</strain>
    </source>
</reference>
<dbReference type="InterPro" id="IPR011701">
    <property type="entry name" value="MFS"/>
</dbReference>
<dbReference type="Proteomes" id="UP000248395">
    <property type="component" value="Unassembled WGS sequence"/>
</dbReference>
<feature type="transmembrane region" description="Helical" evidence="7">
    <location>
        <begin position="368"/>
        <end position="391"/>
    </location>
</feature>
<dbReference type="Gene3D" id="1.20.1250.20">
    <property type="entry name" value="MFS general substrate transporter like domains"/>
    <property type="match status" value="1"/>
</dbReference>
<keyword evidence="2" id="KW-0813">Transport</keyword>
<feature type="transmembrane region" description="Helical" evidence="7">
    <location>
        <begin position="142"/>
        <end position="164"/>
    </location>
</feature>
<evidence type="ECO:0000256" key="4">
    <source>
        <dbReference type="ARBA" id="ARBA00022692"/>
    </source>
</evidence>
<dbReference type="RefSeq" id="WP_110312887.1">
    <property type="nucleotide sequence ID" value="NZ_QJKC01000001.1"/>
</dbReference>
<dbReference type="GO" id="GO:0005886">
    <property type="term" value="C:plasma membrane"/>
    <property type="evidence" value="ECO:0007669"/>
    <property type="project" value="UniProtKB-SubCell"/>
</dbReference>
<feature type="transmembrane region" description="Helical" evidence="7">
    <location>
        <begin position="397"/>
        <end position="417"/>
    </location>
</feature>
<evidence type="ECO:0000256" key="5">
    <source>
        <dbReference type="ARBA" id="ARBA00022989"/>
    </source>
</evidence>
<keyword evidence="4 7" id="KW-0812">Transmembrane</keyword>
<evidence type="ECO:0000256" key="6">
    <source>
        <dbReference type="ARBA" id="ARBA00023136"/>
    </source>
</evidence>
<comment type="caution">
    <text evidence="8">The sequence shown here is derived from an EMBL/GenBank/DDBJ whole genome shotgun (WGS) entry which is preliminary data.</text>
</comment>
<dbReference type="Pfam" id="PF07690">
    <property type="entry name" value="MFS_1"/>
    <property type="match status" value="1"/>
</dbReference>
<dbReference type="OrthoDB" id="9803968at2"/>
<evidence type="ECO:0000256" key="2">
    <source>
        <dbReference type="ARBA" id="ARBA00022448"/>
    </source>
</evidence>
<comment type="subcellular location">
    <subcellularLocation>
        <location evidence="1">Cell membrane</location>
        <topology evidence="1">Multi-pass membrane protein</topology>
    </subcellularLocation>
</comment>
<feature type="transmembrane region" description="Helical" evidence="7">
    <location>
        <begin position="335"/>
        <end position="356"/>
    </location>
</feature>
<sequence>MKTDFSFFGSRRFLPLFGTQFLGAFNDNLLKTAIVVLISYHGLSLNGLSPELLVNMAAGVFILPFFLFSATAGKISERFDKAVIARWIKLAEIGIMLLAGAGFFMHSAGLLMSALFLMGCHSAFFGPLKYSVLPQYLDEHELVGGNGMIEMGTFLAILIGQIIGSLMTQGGPWLTVGLLLGTAVCGWLFSRRMPAAPPGAPHLKLSFNFIGDSVRLVGQAWRIRDVRSAILGISWFWLMGAVYTTQLPTFTRLHLGGNADVYTVMLALFSIGIGLGSVICAKLSHGQLQLGLVLLGSAGMTLFGGDLALGAMSHYHGTLLTLPDFLGQLSSWRHMLDVAMLGFFGGFFTVPLYTWLQLSSPDSFRSQAIAANNIINGFYMVAAALASVLVLRQFDNISYLLLGTAVLNILATAHLLLEAPIIWQQRSHWLKTLLEDRR</sequence>
<evidence type="ECO:0000256" key="1">
    <source>
        <dbReference type="ARBA" id="ARBA00004651"/>
    </source>
</evidence>
<feature type="transmembrane region" description="Helical" evidence="7">
    <location>
        <begin position="110"/>
        <end position="130"/>
    </location>
</feature>
<keyword evidence="3" id="KW-1003">Cell membrane</keyword>
<organism evidence="8 9">
    <name type="scientific">Aquitalea magnusonii</name>
    <dbReference type="NCBI Taxonomy" id="332411"/>
    <lineage>
        <taxon>Bacteria</taxon>
        <taxon>Pseudomonadati</taxon>
        <taxon>Pseudomonadota</taxon>
        <taxon>Betaproteobacteria</taxon>
        <taxon>Neisseriales</taxon>
        <taxon>Chromobacteriaceae</taxon>
        <taxon>Aquitalea</taxon>
    </lineage>
</organism>
<feature type="transmembrane region" description="Helical" evidence="7">
    <location>
        <begin position="292"/>
        <end position="315"/>
    </location>
</feature>
<evidence type="ECO:0000256" key="3">
    <source>
        <dbReference type="ARBA" id="ARBA00022475"/>
    </source>
</evidence>
<evidence type="ECO:0000313" key="8">
    <source>
        <dbReference type="EMBL" id="PXX51221.1"/>
    </source>
</evidence>
<gene>
    <name evidence="8" type="ORF">DFR38_101283</name>
</gene>
<evidence type="ECO:0000313" key="9">
    <source>
        <dbReference type="Proteomes" id="UP000248395"/>
    </source>
</evidence>
<feature type="transmembrane region" description="Helical" evidence="7">
    <location>
        <begin position="84"/>
        <end position="104"/>
    </location>
</feature>
<keyword evidence="6 7" id="KW-0472">Membrane</keyword>